<dbReference type="AlphaFoldDB" id="A0A6A4RA65"/>
<proteinExistence type="predicted"/>
<sequence length="54" mass="6045">MKATQLLTTASIGALMLGLSSTAMADNWRYAHEEYEGDVQDVFAQAFKQYVEEN</sequence>
<accession>A0A6A4RA65</accession>
<evidence type="ECO:0000313" key="2">
    <source>
        <dbReference type="EMBL" id="KAE9622393.1"/>
    </source>
</evidence>
<dbReference type="EMBL" id="WSFO01000219">
    <property type="protein sequence ID" value="KAE9622393.1"/>
    <property type="molecule type" value="Genomic_DNA"/>
</dbReference>
<gene>
    <name evidence="2" type="ORF">GP644_24340</name>
</gene>
<feature type="signal peptide" evidence="1">
    <location>
        <begin position="1"/>
        <end position="25"/>
    </location>
</feature>
<feature type="non-terminal residue" evidence="2">
    <location>
        <position position="54"/>
    </location>
</feature>
<name>A0A6A4RA65_9RHOB</name>
<protein>
    <submittedName>
        <fullName evidence="2">C4-dicarboxylate ABC transporter</fullName>
    </submittedName>
</protein>
<keyword evidence="1" id="KW-0732">Signal</keyword>
<reference evidence="2 3" key="1">
    <citation type="submission" date="2019-12" db="EMBL/GenBank/DDBJ databases">
        <authorList>
            <person name="Zhang Y.-J."/>
        </authorList>
    </citation>
    <scope>NUCLEOTIDE SEQUENCE [LARGE SCALE GENOMIC DNA]</scope>
    <source>
        <strain evidence="2 3">H18S-6</strain>
    </source>
</reference>
<feature type="chain" id="PRO_5025678983" evidence="1">
    <location>
        <begin position="26"/>
        <end position="54"/>
    </location>
</feature>
<organism evidence="2 3">
    <name type="scientific">Parasedimentitalea maritima</name>
    <dbReference type="NCBI Taxonomy" id="2578117"/>
    <lineage>
        <taxon>Bacteria</taxon>
        <taxon>Pseudomonadati</taxon>
        <taxon>Pseudomonadota</taxon>
        <taxon>Alphaproteobacteria</taxon>
        <taxon>Rhodobacterales</taxon>
        <taxon>Paracoccaceae</taxon>
        <taxon>Parasedimentitalea</taxon>
    </lineage>
</organism>
<comment type="caution">
    <text evidence="2">The sequence shown here is derived from an EMBL/GenBank/DDBJ whole genome shotgun (WGS) entry which is preliminary data.</text>
</comment>
<evidence type="ECO:0000313" key="3">
    <source>
        <dbReference type="Proteomes" id="UP000441586"/>
    </source>
</evidence>
<dbReference type="Proteomes" id="UP000441586">
    <property type="component" value="Unassembled WGS sequence"/>
</dbReference>
<evidence type="ECO:0000256" key="1">
    <source>
        <dbReference type="SAM" id="SignalP"/>
    </source>
</evidence>